<dbReference type="PRINTS" id="PR00418">
    <property type="entry name" value="TPI2FAMILY"/>
</dbReference>
<reference evidence="13 14" key="1">
    <citation type="submission" date="2024-01" db="EMBL/GenBank/DDBJ databases">
        <title>The complete chloroplast genome sequence of Lithospermum erythrorhizon: insights into the phylogenetic relationship among Boraginaceae species and the maternal lineages of purple gromwells.</title>
        <authorList>
            <person name="Okada T."/>
            <person name="Watanabe K."/>
        </authorList>
    </citation>
    <scope>NUCLEOTIDE SEQUENCE [LARGE SCALE GENOMIC DNA]</scope>
</reference>
<comment type="caution">
    <text evidence="13">The sequence shown here is derived from an EMBL/GenBank/DDBJ whole genome shotgun (WGS) entry which is preliminary data.</text>
</comment>
<dbReference type="SUPFAM" id="SSF54211">
    <property type="entry name" value="Ribosomal protein S5 domain 2-like"/>
    <property type="match status" value="1"/>
</dbReference>
<keyword evidence="5 11" id="KW-0547">Nucleotide-binding</keyword>
<dbReference type="GO" id="GO:0003918">
    <property type="term" value="F:DNA topoisomerase type II (double strand cut, ATP-hydrolyzing) activity"/>
    <property type="evidence" value="ECO:0007669"/>
    <property type="project" value="UniProtKB-UniRule"/>
</dbReference>
<dbReference type="InterPro" id="IPR034160">
    <property type="entry name" value="TOPRIM_GyrB"/>
</dbReference>
<gene>
    <name evidence="13" type="ORF">LIER_14413</name>
</gene>
<dbReference type="GO" id="GO:0003677">
    <property type="term" value="F:DNA binding"/>
    <property type="evidence" value="ECO:0007669"/>
    <property type="project" value="UniProtKB-UniRule"/>
</dbReference>
<dbReference type="EC" id="5.6.2.2" evidence="11"/>
<dbReference type="Pfam" id="PF01751">
    <property type="entry name" value="Toprim"/>
    <property type="match status" value="1"/>
</dbReference>
<dbReference type="SMART" id="SM00387">
    <property type="entry name" value="HATPase_c"/>
    <property type="match status" value="1"/>
</dbReference>
<dbReference type="Gene3D" id="3.40.50.670">
    <property type="match status" value="1"/>
</dbReference>
<dbReference type="InterPro" id="IPR013759">
    <property type="entry name" value="Topo_IIA_B_C"/>
</dbReference>
<evidence type="ECO:0000256" key="2">
    <source>
        <dbReference type="ARBA" id="ARBA00001946"/>
    </source>
</evidence>
<dbReference type="InterPro" id="IPR036890">
    <property type="entry name" value="HATPase_C_sf"/>
</dbReference>
<evidence type="ECO:0000256" key="10">
    <source>
        <dbReference type="ARBA" id="ARBA00023235"/>
    </source>
</evidence>
<proteinExistence type="inferred from homology"/>
<sequence>MGFLVVKPCSSKQNSLKRMASHIYALSLTPSSSSSSLSRPNLIFSLRDSIRFRRTHYNFSIQNVFSPKAFMSTVAADEESSSAKAYGSEQIQVLQGLDPVRKRPGMYIGSTGSPGLHHLVYEILDNAIDEAQAGFASKVNVLLLADNSVSITDNGRGIPTDMHPVTKKSSLETVLTVLHAGGKFGGSGSGYSISGGLHGVGLSVVNALSKRALDVHCPCNSLLAEDWMGGVHKLESTKLLLQLSVKGVLLMYFGALYELLHKACISSIVIVARKKEKSSHALEVTVWRDGKEYRQKYSRGKPTTALMCHERPTEDQFRQGTRIQFWPDKDVFTTAMEFDYNTIAGRIRELAFLNPELMITLTKEDEDSEKTHCNEYCYAGGLIEYVKWLNVDKKPIHDVLGFCKKADGITIDLALQWCSDAYSDTILGYANSIRTIDGGTHIDGMKASLTRTLNNLGKKSKIIKEKDISLSGEHVREGLTCVISVKVSNPEFEGQTKTRLGNPEVRKVVDQSVQDYLTEYLELHPDVLDLILSKSLNALKAALAAKRARELVRQKSVLRSSSLPGKLADCSATNPEDCEIFIVEGDSAGGSAKQGRDRRFQAILPLRGKILNIERRDEAAMYKNEEIQNLILGLGLGVKGEDFKKDALRYHKIIILTDADVDGAHIRTLLLTFFYRYQKALFDEGCIYVGVPPLYKVERGKQAYYCYDETELKKVQKSFPTNASYHIQRFKGLGEMMPLQLWETTMNPETRLLKQLVVDDAAEANIVFSSLMGSRVDYRKELLQNSAAMVNLDHLDI</sequence>
<evidence type="ECO:0000259" key="12">
    <source>
        <dbReference type="PROSITE" id="PS50880"/>
    </source>
</evidence>
<evidence type="ECO:0000256" key="3">
    <source>
        <dbReference type="ARBA" id="ARBA00010708"/>
    </source>
</evidence>
<dbReference type="PROSITE" id="PS50880">
    <property type="entry name" value="TOPRIM"/>
    <property type="match status" value="1"/>
</dbReference>
<dbReference type="EMBL" id="BAABME010003019">
    <property type="protein sequence ID" value="GAA0157069.1"/>
    <property type="molecule type" value="Genomic_DNA"/>
</dbReference>
<keyword evidence="4" id="KW-0479">Metal-binding</keyword>
<name>A0AAV3PZ10_LITER</name>
<dbReference type="InterPro" id="IPR003594">
    <property type="entry name" value="HATPase_dom"/>
</dbReference>
<dbReference type="SUPFAM" id="SSF56719">
    <property type="entry name" value="Type II DNA topoisomerase"/>
    <property type="match status" value="1"/>
</dbReference>
<dbReference type="CDD" id="cd03366">
    <property type="entry name" value="TOPRIM_TopoIIA_GyrB"/>
    <property type="match status" value="1"/>
</dbReference>
<dbReference type="FunFam" id="3.30.230.10:FF:000005">
    <property type="entry name" value="DNA gyrase subunit B"/>
    <property type="match status" value="1"/>
</dbReference>
<keyword evidence="8 11" id="KW-0799">Topoisomerase</keyword>
<dbReference type="Gene3D" id="3.30.230.10">
    <property type="match status" value="1"/>
</dbReference>
<dbReference type="SUPFAM" id="SSF55874">
    <property type="entry name" value="ATPase domain of HSP90 chaperone/DNA topoisomerase II/histidine kinase"/>
    <property type="match status" value="2"/>
</dbReference>
<dbReference type="Pfam" id="PF00986">
    <property type="entry name" value="DNA_gyraseB_C"/>
    <property type="match status" value="1"/>
</dbReference>
<dbReference type="AlphaFoldDB" id="A0AAV3PZ10"/>
<dbReference type="InterPro" id="IPR002288">
    <property type="entry name" value="DNA_gyrase_B_C"/>
</dbReference>
<dbReference type="CDD" id="cd16928">
    <property type="entry name" value="HATPase_GyrB-like"/>
    <property type="match status" value="1"/>
</dbReference>
<evidence type="ECO:0000313" key="14">
    <source>
        <dbReference type="Proteomes" id="UP001454036"/>
    </source>
</evidence>
<dbReference type="PANTHER" id="PTHR45866">
    <property type="entry name" value="DNA GYRASE/TOPOISOMERASE SUBUNIT B"/>
    <property type="match status" value="1"/>
</dbReference>
<dbReference type="InterPro" id="IPR018522">
    <property type="entry name" value="TopoIIA_CS"/>
</dbReference>
<protein>
    <recommendedName>
        <fullName evidence="11">DNA topoisomerase 2</fullName>
        <ecNumber evidence="11">5.6.2.2</ecNumber>
    </recommendedName>
</protein>
<evidence type="ECO:0000313" key="13">
    <source>
        <dbReference type="EMBL" id="GAA0157069.1"/>
    </source>
</evidence>
<dbReference type="GO" id="GO:0006265">
    <property type="term" value="P:DNA topological change"/>
    <property type="evidence" value="ECO:0007669"/>
    <property type="project" value="UniProtKB-UniRule"/>
</dbReference>
<accession>A0AAV3PZ10</accession>
<dbReference type="PRINTS" id="PR01159">
    <property type="entry name" value="DNAGYRASEB"/>
</dbReference>
<dbReference type="PANTHER" id="PTHR45866:SF1">
    <property type="entry name" value="DNA GYRASE SUBUNIT B, MITOCHONDRIAL"/>
    <property type="match status" value="1"/>
</dbReference>
<dbReference type="InterPro" id="IPR013760">
    <property type="entry name" value="Topo_IIA-like_dom_sf"/>
</dbReference>
<keyword evidence="7" id="KW-0460">Magnesium</keyword>
<comment type="cofactor">
    <cofactor evidence="2">
        <name>Mg(2+)</name>
        <dbReference type="ChEBI" id="CHEBI:18420"/>
    </cofactor>
</comment>
<evidence type="ECO:0000256" key="1">
    <source>
        <dbReference type="ARBA" id="ARBA00000185"/>
    </source>
</evidence>
<keyword evidence="14" id="KW-1185">Reference proteome</keyword>
<dbReference type="PROSITE" id="PS00177">
    <property type="entry name" value="TOPOISOMERASE_II"/>
    <property type="match status" value="1"/>
</dbReference>
<evidence type="ECO:0000256" key="8">
    <source>
        <dbReference type="ARBA" id="ARBA00023029"/>
    </source>
</evidence>
<keyword evidence="9 11" id="KW-0238">DNA-binding</keyword>
<dbReference type="Proteomes" id="UP001454036">
    <property type="component" value="Unassembled WGS sequence"/>
</dbReference>
<comment type="catalytic activity">
    <reaction evidence="1 11">
        <text>ATP-dependent breakage, passage and rejoining of double-stranded DNA.</text>
        <dbReference type="EC" id="5.6.2.2"/>
    </reaction>
</comment>
<dbReference type="CDD" id="cd00822">
    <property type="entry name" value="TopoII_Trans_DNA_gyrase"/>
    <property type="match status" value="1"/>
</dbReference>
<dbReference type="Pfam" id="PF00204">
    <property type="entry name" value="DNA_gyraseB"/>
    <property type="match status" value="1"/>
</dbReference>
<dbReference type="GO" id="GO:0005524">
    <property type="term" value="F:ATP binding"/>
    <property type="evidence" value="ECO:0007669"/>
    <property type="project" value="UniProtKB-UniRule"/>
</dbReference>
<dbReference type="InterPro" id="IPR020568">
    <property type="entry name" value="Ribosomal_Su5_D2-typ_SF"/>
</dbReference>
<dbReference type="InterPro" id="IPR013506">
    <property type="entry name" value="Topo_IIA_bsu_dom2"/>
</dbReference>
<organism evidence="13 14">
    <name type="scientific">Lithospermum erythrorhizon</name>
    <name type="common">Purple gromwell</name>
    <name type="synonym">Lithospermum officinale var. erythrorhizon</name>
    <dbReference type="NCBI Taxonomy" id="34254"/>
    <lineage>
        <taxon>Eukaryota</taxon>
        <taxon>Viridiplantae</taxon>
        <taxon>Streptophyta</taxon>
        <taxon>Embryophyta</taxon>
        <taxon>Tracheophyta</taxon>
        <taxon>Spermatophyta</taxon>
        <taxon>Magnoliopsida</taxon>
        <taxon>eudicotyledons</taxon>
        <taxon>Gunneridae</taxon>
        <taxon>Pentapetalae</taxon>
        <taxon>asterids</taxon>
        <taxon>lamiids</taxon>
        <taxon>Boraginales</taxon>
        <taxon>Boraginaceae</taxon>
        <taxon>Boraginoideae</taxon>
        <taxon>Lithospermeae</taxon>
        <taxon>Lithospermum</taxon>
    </lineage>
</organism>
<dbReference type="InterPro" id="IPR000565">
    <property type="entry name" value="Topo_IIA_B"/>
</dbReference>
<dbReference type="SMART" id="SM00433">
    <property type="entry name" value="TOP2c"/>
    <property type="match status" value="1"/>
</dbReference>
<evidence type="ECO:0000256" key="11">
    <source>
        <dbReference type="RuleBase" id="RU362094"/>
    </source>
</evidence>
<evidence type="ECO:0000256" key="7">
    <source>
        <dbReference type="ARBA" id="ARBA00022842"/>
    </source>
</evidence>
<evidence type="ECO:0000256" key="5">
    <source>
        <dbReference type="ARBA" id="ARBA00022741"/>
    </source>
</evidence>
<dbReference type="Pfam" id="PF02518">
    <property type="entry name" value="HATPase_c"/>
    <property type="match status" value="1"/>
</dbReference>
<comment type="similarity">
    <text evidence="11">Belongs to the type II topoisomerase family.</text>
</comment>
<evidence type="ECO:0000256" key="9">
    <source>
        <dbReference type="ARBA" id="ARBA00023125"/>
    </source>
</evidence>
<dbReference type="InterPro" id="IPR006171">
    <property type="entry name" value="TOPRIM_dom"/>
</dbReference>
<evidence type="ECO:0000256" key="4">
    <source>
        <dbReference type="ARBA" id="ARBA00022723"/>
    </source>
</evidence>
<dbReference type="FunFam" id="3.40.50.670:FF:000002">
    <property type="entry name" value="DNA gyrase subunit B"/>
    <property type="match status" value="1"/>
</dbReference>
<dbReference type="Gene3D" id="3.30.565.10">
    <property type="entry name" value="Histidine kinase-like ATPase, C-terminal domain"/>
    <property type="match status" value="2"/>
</dbReference>
<evidence type="ECO:0000256" key="6">
    <source>
        <dbReference type="ARBA" id="ARBA00022840"/>
    </source>
</evidence>
<dbReference type="GO" id="GO:0046872">
    <property type="term" value="F:metal ion binding"/>
    <property type="evidence" value="ECO:0007669"/>
    <property type="project" value="UniProtKB-KW"/>
</dbReference>
<comment type="similarity">
    <text evidence="3">Belongs to the type II topoisomerase GyrB family.</text>
</comment>
<feature type="domain" description="Toprim" evidence="12">
    <location>
        <begin position="578"/>
        <end position="693"/>
    </location>
</feature>
<dbReference type="InterPro" id="IPR001241">
    <property type="entry name" value="Topo_IIA"/>
</dbReference>
<dbReference type="InterPro" id="IPR014721">
    <property type="entry name" value="Ribsml_uS5_D2-typ_fold_subgr"/>
</dbReference>
<comment type="function">
    <text evidence="11">Control of topological states of DNA by transient breakage and subsequent rejoining of DNA strands. Topoisomerase II makes double-strand breaks.</text>
</comment>
<comment type="subunit">
    <text evidence="11">Homodimer.</text>
</comment>
<keyword evidence="6 11" id="KW-0067">ATP-binding</keyword>
<keyword evidence="10 11" id="KW-0413">Isomerase</keyword>